<evidence type="ECO:0008006" key="2">
    <source>
        <dbReference type="Google" id="ProtNLM"/>
    </source>
</evidence>
<dbReference type="PaxDb" id="4097-A0A1S4A7H6"/>
<reference evidence="1" key="1">
    <citation type="submission" date="2025-08" db="UniProtKB">
        <authorList>
            <consortium name="RefSeq"/>
        </authorList>
    </citation>
    <scope>IDENTIFICATION</scope>
</reference>
<dbReference type="AlphaFoldDB" id="A0A1S4A7H6"/>
<sequence length="194" mass="23159">MPHQLHSEVNQHREAEKEVRAKADEYMAKEIHELKKAFKNLKIVRSMEGLEYEDLCVHPDVDLLAGYKVPKFDMFDGKGNRRAHLRSYCHKLVGVGKDEAIRMKLFIRSLTREAIDWHTIQGPQKWRSWSVMAQEFMDRFRFNTETNPDRFYLMTLEKKTIESFREYAMRWRAETARVQPPMGEDEMTTNFIRS</sequence>
<dbReference type="KEGG" id="nta:107794566"/>
<organism evidence="1">
    <name type="scientific">Nicotiana tabacum</name>
    <name type="common">Common tobacco</name>
    <dbReference type="NCBI Taxonomy" id="4097"/>
    <lineage>
        <taxon>Eukaryota</taxon>
        <taxon>Viridiplantae</taxon>
        <taxon>Streptophyta</taxon>
        <taxon>Embryophyta</taxon>
        <taxon>Tracheophyta</taxon>
        <taxon>Spermatophyta</taxon>
        <taxon>Magnoliopsida</taxon>
        <taxon>eudicotyledons</taxon>
        <taxon>Gunneridae</taxon>
        <taxon>Pentapetalae</taxon>
        <taxon>asterids</taxon>
        <taxon>lamiids</taxon>
        <taxon>Solanales</taxon>
        <taxon>Solanaceae</taxon>
        <taxon>Nicotianoideae</taxon>
        <taxon>Nicotianeae</taxon>
        <taxon>Nicotiana</taxon>
    </lineage>
</organism>
<dbReference type="PANTHER" id="PTHR33223">
    <property type="entry name" value="CCHC-TYPE DOMAIN-CONTAINING PROTEIN"/>
    <property type="match status" value="1"/>
</dbReference>
<dbReference type="PANTHER" id="PTHR33223:SF8">
    <property type="entry name" value="OS04G0172440 PROTEIN"/>
    <property type="match status" value="1"/>
</dbReference>
<name>A0A1S4A7H6_TOBAC</name>
<dbReference type="RefSeq" id="XP_016472544.1">
    <property type="nucleotide sequence ID" value="XM_016617058.1"/>
</dbReference>
<dbReference type="OrthoDB" id="1301754at2759"/>
<gene>
    <name evidence="1" type="primary">LOC107794566</name>
</gene>
<evidence type="ECO:0000313" key="1">
    <source>
        <dbReference type="RefSeq" id="XP_016472544.1"/>
    </source>
</evidence>
<proteinExistence type="predicted"/>
<accession>A0A1S4A7H6</accession>
<protein>
    <recommendedName>
        <fullName evidence="2">Retrotransposon gag domain-containing protein</fullName>
    </recommendedName>
</protein>